<sequence>MSGKASSSWPVRGEHSAGGPQKAARFDALVIGGSAGSIEALSVLLPALPADLRASVFIVLHLPRERPSLLCDIFQPRCAVPLREAQDKEPVEPGTVYFAPPDYHLLVDAGPSMALSVDDPVHFSRPSIDVLFESAADVYGPQLLAVLLSGANQDGADGMAAVQRAGGVTVVQHPSSAQMTAMPEAALALLEPDHVLPPAQIASLINPLLLGRPV</sequence>
<evidence type="ECO:0000256" key="3">
    <source>
        <dbReference type="ARBA" id="ARBA00048267"/>
    </source>
</evidence>
<protein>
    <recommendedName>
        <fullName evidence="2">protein-glutamate methylesterase</fullName>
        <ecNumber evidence="2">3.1.1.61</ecNumber>
    </recommendedName>
</protein>
<dbReference type="SUPFAM" id="SSF52738">
    <property type="entry name" value="Methylesterase CheB, C-terminal domain"/>
    <property type="match status" value="1"/>
</dbReference>
<dbReference type="GO" id="GO:0008984">
    <property type="term" value="F:protein-glutamate methylesterase activity"/>
    <property type="evidence" value="ECO:0007669"/>
    <property type="project" value="UniProtKB-EC"/>
</dbReference>
<accession>A0ABU1IAV8</accession>
<dbReference type="CDD" id="cd16433">
    <property type="entry name" value="CheB"/>
    <property type="match status" value="1"/>
</dbReference>
<keyword evidence="1 4" id="KW-0378">Hydrolase</keyword>
<dbReference type="EMBL" id="JAVIZX010000001">
    <property type="protein sequence ID" value="MDR6214354.1"/>
    <property type="molecule type" value="Genomic_DNA"/>
</dbReference>
<reference evidence="6 7" key="1">
    <citation type="submission" date="2023-08" db="EMBL/GenBank/DDBJ databases">
        <title>Functional and genomic diversity of the sorghum phyllosphere microbiome.</title>
        <authorList>
            <person name="Shade A."/>
        </authorList>
    </citation>
    <scope>NUCLEOTIDE SEQUENCE [LARGE SCALE GENOMIC DNA]</scope>
    <source>
        <strain evidence="6 7">SORGH_AS_0335</strain>
    </source>
</reference>
<dbReference type="EC" id="3.1.1.61" evidence="2"/>
<evidence type="ECO:0000256" key="1">
    <source>
        <dbReference type="ARBA" id="ARBA00022801"/>
    </source>
</evidence>
<keyword evidence="7" id="KW-1185">Reference proteome</keyword>
<feature type="active site" evidence="4">
    <location>
        <position position="34"/>
    </location>
</feature>
<evidence type="ECO:0000256" key="2">
    <source>
        <dbReference type="ARBA" id="ARBA00039140"/>
    </source>
</evidence>
<dbReference type="InterPro" id="IPR035909">
    <property type="entry name" value="CheB_C"/>
</dbReference>
<dbReference type="InterPro" id="IPR000673">
    <property type="entry name" value="Sig_transdc_resp-reg_Me-estase"/>
</dbReference>
<proteinExistence type="predicted"/>
<dbReference type="GO" id="GO:0050568">
    <property type="term" value="F:protein-glutamine glutaminase activity"/>
    <property type="evidence" value="ECO:0007669"/>
    <property type="project" value="UniProtKB-EC"/>
</dbReference>
<dbReference type="Proteomes" id="UP001267710">
    <property type="component" value="Unassembled WGS sequence"/>
</dbReference>
<feature type="active site" evidence="4">
    <location>
        <position position="61"/>
    </location>
</feature>
<feature type="domain" description="CheB-type methylesterase" evidence="5">
    <location>
        <begin position="29"/>
        <end position="205"/>
    </location>
</feature>
<comment type="caution">
    <text evidence="6">The sequence shown here is derived from an EMBL/GenBank/DDBJ whole genome shotgun (WGS) entry which is preliminary data.</text>
</comment>
<evidence type="ECO:0000313" key="6">
    <source>
        <dbReference type="EMBL" id="MDR6214354.1"/>
    </source>
</evidence>
<organism evidence="6 7">
    <name type="scientific">Paracidovorax wautersii</name>
    <dbReference type="NCBI Taxonomy" id="1177982"/>
    <lineage>
        <taxon>Bacteria</taxon>
        <taxon>Pseudomonadati</taxon>
        <taxon>Pseudomonadota</taxon>
        <taxon>Betaproteobacteria</taxon>
        <taxon>Burkholderiales</taxon>
        <taxon>Comamonadaceae</taxon>
        <taxon>Paracidovorax</taxon>
    </lineage>
</organism>
<feature type="active site" evidence="4">
    <location>
        <position position="154"/>
    </location>
</feature>
<comment type="catalytic activity">
    <reaction evidence="3">
        <text>[protein]-L-glutamate 5-O-methyl ester + H2O = L-glutamyl-[protein] + methanol + H(+)</text>
        <dbReference type="Rhea" id="RHEA:23236"/>
        <dbReference type="Rhea" id="RHEA-COMP:10208"/>
        <dbReference type="Rhea" id="RHEA-COMP:10311"/>
        <dbReference type="ChEBI" id="CHEBI:15377"/>
        <dbReference type="ChEBI" id="CHEBI:15378"/>
        <dbReference type="ChEBI" id="CHEBI:17790"/>
        <dbReference type="ChEBI" id="CHEBI:29973"/>
        <dbReference type="ChEBI" id="CHEBI:82795"/>
        <dbReference type="EC" id="3.1.1.61"/>
    </reaction>
</comment>
<evidence type="ECO:0000313" key="7">
    <source>
        <dbReference type="Proteomes" id="UP001267710"/>
    </source>
</evidence>
<dbReference type="PANTHER" id="PTHR42872:SF6">
    <property type="entry name" value="PROTEIN-GLUTAMATE METHYLESTERASE_PROTEIN-GLUTAMINE GLUTAMINASE"/>
    <property type="match status" value="1"/>
</dbReference>
<evidence type="ECO:0000256" key="4">
    <source>
        <dbReference type="PROSITE-ProRule" id="PRU00050"/>
    </source>
</evidence>
<dbReference type="Pfam" id="PF01339">
    <property type="entry name" value="CheB_methylest"/>
    <property type="match status" value="1"/>
</dbReference>
<gene>
    <name evidence="6" type="ORF">QE399_002043</name>
</gene>
<evidence type="ECO:0000259" key="5">
    <source>
        <dbReference type="PROSITE" id="PS50122"/>
    </source>
</evidence>
<dbReference type="Gene3D" id="3.40.50.180">
    <property type="entry name" value="Methylesterase CheB, C-terminal domain"/>
    <property type="match status" value="1"/>
</dbReference>
<dbReference type="PANTHER" id="PTHR42872">
    <property type="entry name" value="PROTEIN-GLUTAMATE METHYLESTERASE/PROTEIN-GLUTAMINE GLUTAMINASE"/>
    <property type="match status" value="1"/>
</dbReference>
<dbReference type="RefSeq" id="WP_309828477.1">
    <property type="nucleotide sequence ID" value="NZ_JAVIZX010000001.1"/>
</dbReference>
<dbReference type="PROSITE" id="PS50122">
    <property type="entry name" value="CHEB"/>
    <property type="match status" value="1"/>
</dbReference>
<keyword evidence="4" id="KW-0145">Chemotaxis</keyword>
<name>A0ABU1IAV8_9BURK</name>